<dbReference type="SUPFAM" id="SSF110296">
    <property type="entry name" value="Oligoxyloglucan reducing end-specific cellobiohydrolase"/>
    <property type="match status" value="1"/>
</dbReference>
<reference evidence="1 2" key="1">
    <citation type="submission" date="2021-02" db="EMBL/GenBank/DDBJ databases">
        <title>De Novo genome assembly of isolated myxobacteria.</title>
        <authorList>
            <person name="Stevens D.C."/>
        </authorList>
    </citation>
    <scope>NUCLEOTIDE SEQUENCE [LARGE SCALE GENOMIC DNA]</scope>
    <source>
        <strain evidence="1 2">ATCC 29039</strain>
    </source>
</reference>
<comment type="caution">
    <text evidence="1">The sequence shown here is derived from an EMBL/GenBank/DDBJ whole genome shotgun (WGS) entry which is preliminary data.</text>
</comment>
<name>A0ABS3DI27_9BACT</name>
<evidence type="ECO:0000313" key="2">
    <source>
        <dbReference type="Proteomes" id="UP000664052"/>
    </source>
</evidence>
<dbReference type="Proteomes" id="UP000664052">
    <property type="component" value="Unassembled WGS sequence"/>
</dbReference>
<gene>
    <name evidence="1" type="ORF">JYK02_26015</name>
</gene>
<evidence type="ECO:0000313" key="1">
    <source>
        <dbReference type="EMBL" id="MBN8230979.1"/>
    </source>
</evidence>
<proteinExistence type="predicted"/>
<sequence length="711" mass="74086">MKRLLLLLPLWALAGCKDPQDGVKVVVTYTQFVPGCVRVTATDDASGDTLATDVSVREKNATPDGEIVVGVLVPEKWGTTISVRADAFEALPVNKQCGGNSVRNNKEGITVSKGSGKEGKTPELRLTVAAPDMDLDGYVPKEGGGTDCNDAPTELGKATNPGAAELCNDTDDNCDGEKDEGFNIGGRCTNESNSCTGTYRCVAGNVQQAECFTPDAKLALVDEDQDGHADPAKGQVFVCTATLPPNRLQLGAPSDDCNDGDPAVHPGVTEICNDKDDNCVAGKDEGFSVGTTCTDTTYQCANSTTQCKPDNSGTFCKPPDAIPTWYPDGDGDRYGRDTGKQVTCVDPSTSTVTYVADAGADCNDGNPFTHPNADELCDGEDNNCNTVTDEGACPNGGPNWIPESVNDGGAALRSISLYGDGGVWVVGDDSTRAFKRPGDTDFTVLAGKCPGGTTSRPLYSVWADSRNETAYIGGEDDVLTIQTPTSVDCTPVKPPSASGTTTGLIGFPTDGGVQLIGVTSANNGDDGRTFNWDGGVNSAAVTNQSKKPLFDVSGTLTDRLFAVGSISNSSPPNQGLVLERASGATTWSTSTVPNNTPWLRGVQVVTPRLAYAVGDSGALIKWTGGSSWTTEVSPQGVTEQFTSVLAFGEGSIYITTAAGNIYHWNGIAWQKFALAGGSLYDIAGTNPGDIWAVGNFGNVFHLMSAPPPPPP</sequence>
<protein>
    <submittedName>
        <fullName evidence="1">Metal-binding motif-containing protein</fullName>
    </submittedName>
</protein>
<keyword evidence="2" id="KW-1185">Reference proteome</keyword>
<dbReference type="RefSeq" id="WP_207054875.1">
    <property type="nucleotide sequence ID" value="NZ_JAFIMU010000007.1"/>
</dbReference>
<organism evidence="1 2">
    <name type="scientific">Corallococcus macrosporus</name>
    <dbReference type="NCBI Taxonomy" id="35"/>
    <lineage>
        <taxon>Bacteria</taxon>
        <taxon>Pseudomonadati</taxon>
        <taxon>Myxococcota</taxon>
        <taxon>Myxococcia</taxon>
        <taxon>Myxococcales</taxon>
        <taxon>Cystobacterineae</taxon>
        <taxon>Myxococcaceae</taxon>
        <taxon>Corallococcus</taxon>
    </lineage>
</organism>
<dbReference type="InterPro" id="IPR021655">
    <property type="entry name" value="Put_metal-bd"/>
</dbReference>
<dbReference type="Pfam" id="PF11617">
    <property type="entry name" value="Cu-binding_MopE"/>
    <property type="match status" value="3"/>
</dbReference>
<dbReference type="EMBL" id="JAFIMU010000007">
    <property type="protein sequence ID" value="MBN8230979.1"/>
    <property type="molecule type" value="Genomic_DNA"/>
</dbReference>
<dbReference type="PROSITE" id="PS51257">
    <property type="entry name" value="PROKAR_LIPOPROTEIN"/>
    <property type="match status" value="1"/>
</dbReference>
<accession>A0ABS3DI27</accession>